<dbReference type="EMBL" id="JATAAI010000011">
    <property type="protein sequence ID" value="KAK1742580.1"/>
    <property type="molecule type" value="Genomic_DNA"/>
</dbReference>
<keyword evidence="9" id="KW-1185">Reference proteome</keyword>
<evidence type="ECO:0000256" key="1">
    <source>
        <dbReference type="ARBA" id="ARBA00009005"/>
    </source>
</evidence>
<accession>A0AAD8YCK5</accession>
<dbReference type="Gene3D" id="3.40.50.12660">
    <property type="match status" value="1"/>
</dbReference>
<dbReference type="PROSITE" id="PS01358">
    <property type="entry name" value="ZF_RANBP2_1"/>
    <property type="match status" value="1"/>
</dbReference>
<keyword evidence="3 5" id="KW-0863">Zinc-finger</keyword>
<dbReference type="InterPro" id="IPR001876">
    <property type="entry name" value="Znf_RanBP2"/>
</dbReference>
<evidence type="ECO:0000259" key="7">
    <source>
        <dbReference type="PROSITE" id="PS50199"/>
    </source>
</evidence>
<comment type="similarity">
    <text evidence="1">Belongs to the peptidase C14B family.</text>
</comment>
<dbReference type="GO" id="GO:0004197">
    <property type="term" value="F:cysteine-type endopeptidase activity"/>
    <property type="evidence" value="ECO:0007669"/>
    <property type="project" value="InterPro"/>
</dbReference>
<keyword evidence="2" id="KW-0479">Metal-binding</keyword>
<comment type="caution">
    <text evidence="8">The sequence shown here is derived from an EMBL/GenBank/DDBJ whole genome shotgun (WGS) entry which is preliminary data.</text>
</comment>
<feature type="compositionally biased region" description="Polar residues" evidence="6">
    <location>
        <begin position="29"/>
        <end position="51"/>
    </location>
</feature>
<feature type="region of interest" description="Disordered" evidence="6">
    <location>
        <begin position="183"/>
        <end position="208"/>
    </location>
</feature>
<protein>
    <submittedName>
        <fullName evidence="8">Metacaspase</fullName>
        <ecNumber evidence="8">3.4.22.-</ecNumber>
    </submittedName>
</protein>
<evidence type="ECO:0000313" key="8">
    <source>
        <dbReference type="EMBL" id="KAK1742580.1"/>
    </source>
</evidence>
<dbReference type="Pfam" id="PF00656">
    <property type="entry name" value="Peptidase_C14"/>
    <property type="match status" value="1"/>
</dbReference>
<evidence type="ECO:0000256" key="4">
    <source>
        <dbReference type="ARBA" id="ARBA00022833"/>
    </source>
</evidence>
<name>A0AAD8YCK5_9STRA</name>
<dbReference type="Proteomes" id="UP001224775">
    <property type="component" value="Unassembled WGS sequence"/>
</dbReference>
<dbReference type="PANTHER" id="PTHR48104">
    <property type="entry name" value="METACASPASE-4"/>
    <property type="match status" value="1"/>
</dbReference>
<feature type="compositionally biased region" description="Low complexity" evidence="6">
    <location>
        <begin position="194"/>
        <end position="207"/>
    </location>
</feature>
<evidence type="ECO:0000256" key="3">
    <source>
        <dbReference type="ARBA" id="ARBA00022771"/>
    </source>
</evidence>
<evidence type="ECO:0000256" key="2">
    <source>
        <dbReference type="ARBA" id="ARBA00022723"/>
    </source>
</evidence>
<dbReference type="InterPro" id="IPR036443">
    <property type="entry name" value="Znf_RanBP2_sf"/>
</dbReference>
<evidence type="ECO:0000313" key="9">
    <source>
        <dbReference type="Proteomes" id="UP001224775"/>
    </source>
</evidence>
<feature type="compositionally biased region" description="Polar residues" evidence="6">
    <location>
        <begin position="183"/>
        <end position="193"/>
    </location>
</feature>
<gene>
    <name evidence="8" type="ORF">QTG54_007145</name>
</gene>
<feature type="region of interest" description="Disordered" evidence="6">
    <location>
        <begin position="1"/>
        <end position="64"/>
    </location>
</feature>
<evidence type="ECO:0000256" key="6">
    <source>
        <dbReference type="SAM" id="MobiDB-lite"/>
    </source>
</evidence>
<dbReference type="EC" id="3.4.22.-" evidence="8"/>
<organism evidence="8 9">
    <name type="scientific">Skeletonema marinoi</name>
    <dbReference type="NCBI Taxonomy" id="267567"/>
    <lineage>
        <taxon>Eukaryota</taxon>
        <taxon>Sar</taxon>
        <taxon>Stramenopiles</taxon>
        <taxon>Ochrophyta</taxon>
        <taxon>Bacillariophyta</taxon>
        <taxon>Coscinodiscophyceae</taxon>
        <taxon>Thalassiosirophycidae</taxon>
        <taxon>Thalassiosirales</taxon>
        <taxon>Skeletonemataceae</taxon>
        <taxon>Skeletonema</taxon>
        <taxon>Skeletonema marinoi-dohrnii complex</taxon>
    </lineage>
</organism>
<dbReference type="SUPFAM" id="SSF90209">
    <property type="entry name" value="Ran binding protein zinc finger-like"/>
    <property type="match status" value="1"/>
</dbReference>
<proteinExistence type="inferred from homology"/>
<dbReference type="InterPro" id="IPR029030">
    <property type="entry name" value="Caspase-like_dom_sf"/>
</dbReference>
<dbReference type="GO" id="GO:0008270">
    <property type="term" value="F:zinc ion binding"/>
    <property type="evidence" value="ECO:0007669"/>
    <property type="project" value="UniProtKB-KW"/>
</dbReference>
<feature type="domain" description="RanBP2-type" evidence="7">
    <location>
        <begin position="155"/>
        <end position="184"/>
    </location>
</feature>
<dbReference type="GO" id="GO:0005737">
    <property type="term" value="C:cytoplasm"/>
    <property type="evidence" value="ECO:0007669"/>
    <property type="project" value="TreeGrafter"/>
</dbReference>
<dbReference type="PANTHER" id="PTHR48104:SF30">
    <property type="entry name" value="METACASPASE-1"/>
    <property type="match status" value="1"/>
</dbReference>
<dbReference type="InterPro" id="IPR050452">
    <property type="entry name" value="Metacaspase"/>
</dbReference>
<feature type="region of interest" description="Disordered" evidence="6">
    <location>
        <begin position="693"/>
        <end position="715"/>
    </location>
</feature>
<evidence type="ECO:0000256" key="5">
    <source>
        <dbReference type="PROSITE-ProRule" id="PRU00322"/>
    </source>
</evidence>
<dbReference type="PROSITE" id="PS50199">
    <property type="entry name" value="ZF_RANBP2_2"/>
    <property type="match status" value="1"/>
</dbReference>
<dbReference type="InterPro" id="IPR011600">
    <property type="entry name" value="Pept_C14_caspase"/>
</dbReference>
<feature type="compositionally biased region" description="Low complexity" evidence="6">
    <location>
        <begin position="52"/>
        <end position="64"/>
    </location>
</feature>
<dbReference type="SUPFAM" id="SSF52129">
    <property type="entry name" value="Caspase-like"/>
    <property type="match status" value="1"/>
</dbReference>
<keyword evidence="4" id="KW-0862">Zinc</keyword>
<reference evidence="8" key="1">
    <citation type="submission" date="2023-06" db="EMBL/GenBank/DDBJ databases">
        <title>Survivors Of The Sea: Transcriptome response of Skeletonema marinoi to long-term dormancy.</title>
        <authorList>
            <person name="Pinder M.I.M."/>
            <person name="Kourtchenko O."/>
            <person name="Robertson E.K."/>
            <person name="Larsson T."/>
            <person name="Maumus F."/>
            <person name="Osuna-Cruz C.M."/>
            <person name="Vancaester E."/>
            <person name="Stenow R."/>
            <person name="Vandepoele K."/>
            <person name="Ploug H."/>
            <person name="Bruchert V."/>
            <person name="Godhe A."/>
            <person name="Topel M."/>
        </authorList>
    </citation>
    <scope>NUCLEOTIDE SEQUENCE</scope>
    <source>
        <strain evidence="8">R05AC</strain>
    </source>
</reference>
<dbReference type="GO" id="GO:0006508">
    <property type="term" value="P:proteolysis"/>
    <property type="evidence" value="ECO:0007669"/>
    <property type="project" value="InterPro"/>
</dbReference>
<keyword evidence="8" id="KW-0378">Hydrolase</keyword>
<dbReference type="Gene3D" id="4.10.1060.10">
    <property type="entry name" value="Zinc finger, RanBP2-type"/>
    <property type="match status" value="1"/>
</dbReference>
<sequence>MGFFKKATSSYPARRNRINQQQQTQYQTANNGSSYATQQQQHHTSYVTQPMPTSAPVLTTTTSTQPLQQPVVATAYASGGGGTSAPPVVATAYVPSSTNATTASSATAAPILATAYIPANELDDGHTRPSAPPMNPSYNPNYSATTGNNNFHTHQDEFWECSVCTFPNRQSETHCKGCGNAQPGGNSSSYNSKPQAPSAVQSSAAPSYSTMNDINSHMASISMGTGTYPNGINMMSSSAPPPPPSSTSGTMKVHIPAGMRSGQKLKVRSPAGDEVVKTIPNQSEWSYEIDGRPFFRFQFGPSQTASASTTAPAMSAASTMKVHIPNGMGPGQKIKVRSPTGSEVVKTIPNQSEWSYEIDGRPFFRMAFGDESNATNYSYSTTLSTPPPPHSTTWREFHTRASSRYNPPPIGMKPVQHVPRGVSSITPNGRHKSLLIGINYTGTRAALRGCINDAKNMQTLLLKNGFPNDGSHMLMLTDERHRGSEYQPNASNIMKAMSWLMKDAQKGDVLFFHFSGHGGQVPDKTGHEADGFNETLIPLDHTRAGQISDDVLWGSLVYNLPEGARLTALMDMCHSGTGLDLPYDYNVNTRRWTEDVNPAHSRGDVVLFSGCEDSQTSADVQGYSGAGGAMTLAFTKAYQQCSSSTYHEFLSVVKRELRKKRHSQRPQLTSSQQFDASSRIFSLGHDNGGITSMIEPNHNPQVGRQKRRHVRPARQGFGRAGGGMICLA</sequence>
<dbReference type="AlphaFoldDB" id="A0AAD8YCK5"/>